<evidence type="ECO:0000259" key="2">
    <source>
        <dbReference type="PROSITE" id="PS50158"/>
    </source>
</evidence>
<gene>
    <name evidence="3" type="ORF">Tco_0842526</name>
</gene>
<dbReference type="InterPro" id="IPR036875">
    <property type="entry name" value="Znf_CCHC_sf"/>
</dbReference>
<keyword evidence="3" id="KW-0808">Transferase</keyword>
<dbReference type="InterPro" id="IPR032567">
    <property type="entry name" value="RTL1-rel"/>
</dbReference>
<proteinExistence type="predicted"/>
<reference evidence="3" key="2">
    <citation type="submission" date="2022-01" db="EMBL/GenBank/DDBJ databases">
        <authorList>
            <person name="Yamashiro T."/>
            <person name="Shiraishi A."/>
            <person name="Satake H."/>
            <person name="Nakayama K."/>
        </authorList>
    </citation>
    <scope>NUCLEOTIDE SEQUENCE</scope>
</reference>
<dbReference type="PROSITE" id="PS50158">
    <property type="entry name" value="ZF_CCHC"/>
    <property type="match status" value="1"/>
</dbReference>
<keyword evidence="1" id="KW-0862">Zinc</keyword>
<evidence type="ECO:0000313" key="4">
    <source>
        <dbReference type="Proteomes" id="UP001151760"/>
    </source>
</evidence>
<keyword evidence="3" id="KW-0548">Nucleotidyltransferase</keyword>
<name>A0ABQ5B562_9ASTR</name>
<dbReference type="Proteomes" id="UP001151760">
    <property type="component" value="Unassembled WGS sequence"/>
</dbReference>
<dbReference type="InterPro" id="IPR001878">
    <property type="entry name" value="Znf_CCHC"/>
</dbReference>
<keyword evidence="3" id="KW-0695">RNA-directed DNA polymerase</keyword>
<dbReference type="PANTHER" id="PTHR15503:SF45">
    <property type="entry name" value="RNA-DIRECTED DNA POLYMERASE HOMOLOG"/>
    <property type="match status" value="1"/>
</dbReference>
<comment type="caution">
    <text evidence="3">The sequence shown here is derived from an EMBL/GenBank/DDBJ whole genome shotgun (WGS) entry which is preliminary data.</text>
</comment>
<sequence>MEALSTRFTPALTRNFLICQPYNFKGTKGAVKFAACTLLDDVLTWWNSYVKTIGLDVAYMTNWKEIKQMMIDEYCSRNEIQKREYELWNLSVQGTDIVGYTRHFQELALRFPFMVTPECKMIERYVWGLIESIHGNVTSSKLTRIREAIRMAHDLMDQRVRARAARNASNARPDNKKGYIGSLPFCNKCKLHHNGQCTIKCNNCKRIGHMDRDYRTLTPATVQRPPTNNQRTLRTCFECGVQGHYRNACPTLKNQNHGNQGSNRGNRGAPGRAFVLSERQAAQDPNVVTGTFLLNNRYAVVLFNSGADRSFVSVEFSLLINIEPTTLDVKYNIELANEKLIGADTIILVFHEDLPRLSSVRQVEFQIELELGAAPAEFLALGSFDFVCQEEGWILQNVHSLS</sequence>
<reference evidence="3" key="1">
    <citation type="journal article" date="2022" name="Int. J. Mol. Sci.">
        <title>Draft Genome of Tanacetum Coccineum: Genomic Comparison of Closely Related Tanacetum-Family Plants.</title>
        <authorList>
            <person name="Yamashiro T."/>
            <person name="Shiraishi A."/>
            <person name="Nakayama K."/>
            <person name="Satake H."/>
        </authorList>
    </citation>
    <scope>NUCLEOTIDE SEQUENCE</scope>
</reference>
<protein>
    <submittedName>
        <fullName evidence="3">Reverse transcriptase domain-containing protein</fullName>
    </submittedName>
</protein>
<dbReference type="GO" id="GO:0003964">
    <property type="term" value="F:RNA-directed DNA polymerase activity"/>
    <property type="evidence" value="ECO:0007669"/>
    <property type="project" value="UniProtKB-KW"/>
</dbReference>
<dbReference type="SMART" id="SM00343">
    <property type="entry name" value="ZnF_C2HC"/>
    <property type="match status" value="2"/>
</dbReference>
<keyword evidence="4" id="KW-1185">Reference proteome</keyword>
<keyword evidence="1" id="KW-0863">Zinc-finger</keyword>
<accession>A0ABQ5B562</accession>
<organism evidence="3 4">
    <name type="scientific">Tanacetum coccineum</name>
    <dbReference type="NCBI Taxonomy" id="301880"/>
    <lineage>
        <taxon>Eukaryota</taxon>
        <taxon>Viridiplantae</taxon>
        <taxon>Streptophyta</taxon>
        <taxon>Embryophyta</taxon>
        <taxon>Tracheophyta</taxon>
        <taxon>Spermatophyta</taxon>
        <taxon>Magnoliopsida</taxon>
        <taxon>eudicotyledons</taxon>
        <taxon>Gunneridae</taxon>
        <taxon>Pentapetalae</taxon>
        <taxon>asterids</taxon>
        <taxon>campanulids</taxon>
        <taxon>Asterales</taxon>
        <taxon>Asteraceae</taxon>
        <taxon>Asteroideae</taxon>
        <taxon>Anthemideae</taxon>
        <taxon>Anthemidinae</taxon>
        <taxon>Tanacetum</taxon>
    </lineage>
</organism>
<evidence type="ECO:0000256" key="1">
    <source>
        <dbReference type="PROSITE-ProRule" id="PRU00047"/>
    </source>
</evidence>
<dbReference type="SUPFAM" id="SSF57756">
    <property type="entry name" value="Retrovirus zinc finger-like domains"/>
    <property type="match status" value="1"/>
</dbReference>
<feature type="domain" description="CCHC-type" evidence="2">
    <location>
        <begin position="236"/>
        <end position="250"/>
    </location>
</feature>
<dbReference type="InterPro" id="IPR005162">
    <property type="entry name" value="Retrotrans_gag_dom"/>
</dbReference>
<dbReference type="EMBL" id="BQNB010012801">
    <property type="protein sequence ID" value="GJT08064.1"/>
    <property type="molecule type" value="Genomic_DNA"/>
</dbReference>
<dbReference type="Gene3D" id="4.10.60.10">
    <property type="entry name" value="Zinc finger, CCHC-type"/>
    <property type="match status" value="1"/>
</dbReference>
<dbReference type="PANTHER" id="PTHR15503">
    <property type="entry name" value="LDOC1 RELATED"/>
    <property type="match status" value="1"/>
</dbReference>
<dbReference type="Pfam" id="PF08284">
    <property type="entry name" value="RVP_2"/>
    <property type="match status" value="1"/>
</dbReference>
<evidence type="ECO:0000313" key="3">
    <source>
        <dbReference type="EMBL" id="GJT08064.1"/>
    </source>
</evidence>
<dbReference type="Pfam" id="PF03732">
    <property type="entry name" value="Retrotrans_gag"/>
    <property type="match status" value="1"/>
</dbReference>
<keyword evidence="1" id="KW-0479">Metal-binding</keyword>